<dbReference type="Pfam" id="PF01963">
    <property type="entry name" value="TraB_PrgY_gumN"/>
    <property type="match status" value="1"/>
</dbReference>
<dbReference type="PROSITE" id="PS51257">
    <property type="entry name" value="PROKAR_LIPOPROTEIN"/>
    <property type="match status" value="1"/>
</dbReference>
<evidence type="ECO:0000313" key="2">
    <source>
        <dbReference type="EMBL" id="MBB5706810.1"/>
    </source>
</evidence>
<feature type="signal peptide" evidence="1">
    <location>
        <begin position="1"/>
        <end position="26"/>
    </location>
</feature>
<name>A0A7W9B5T6_9SPHN</name>
<evidence type="ECO:0008006" key="4">
    <source>
        <dbReference type="Google" id="ProtNLM"/>
    </source>
</evidence>
<organism evidence="2 3">
    <name type="scientific">Sphingopyxis panaciterrulae</name>
    <dbReference type="NCBI Taxonomy" id="462372"/>
    <lineage>
        <taxon>Bacteria</taxon>
        <taxon>Pseudomonadati</taxon>
        <taxon>Pseudomonadota</taxon>
        <taxon>Alphaproteobacteria</taxon>
        <taxon>Sphingomonadales</taxon>
        <taxon>Sphingomonadaceae</taxon>
        <taxon>Sphingopyxis</taxon>
    </lineage>
</organism>
<proteinExistence type="predicted"/>
<reference evidence="2 3" key="1">
    <citation type="submission" date="2020-08" db="EMBL/GenBank/DDBJ databases">
        <title>Genomic Encyclopedia of Type Strains, Phase IV (KMG-IV): sequencing the most valuable type-strain genomes for metagenomic binning, comparative biology and taxonomic classification.</title>
        <authorList>
            <person name="Goeker M."/>
        </authorList>
    </citation>
    <scope>NUCLEOTIDE SEQUENCE [LARGE SCALE GENOMIC DNA]</scope>
    <source>
        <strain evidence="2 3">DSM 27163</strain>
    </source>
</reference>
<dbReference type="Proteomes" id="UP000537161">
    <property type="component" value="Unassembled WGS sequence"/>
</dbReference>
<dbReference type="InterPro" id="IPR002816">
    <property type="entry name" value="TraB/PrgY/GumN_fam"/>
</dbReference>
<keyword evidence="1" id="KW-0732">Signal</keyword>
<dbReference type="PANTHER" id="PTHR40590">
    <property type="entry name" value="CYTOPLASMIC PROTEIN-RELATED"/>
    <property type="match status" value="1"/>
</dbReference>
<dbReference type="EMBL" id="JACIJH010000006">
    <property type="protein sequence ID" value="MBB5706810.1"/>
    <property type="molecule type" value="Genomic_DNA"/>
</dbReference>
<gene>
    <name evidence="2" type="ORF">FHR21_002169</name>
</gene>
<feature type="chain" id="PRO_5031147649" description="TraB family protein" evidence="1">
    <location>
        <begin position="27"/>
        <end position="292"/>
    </location>
</feature>
<dbReference type="AlphaFoldDB" id="A0A7W9B5T6"/>
<dbReference type="PANTHER" id="PTHR40590:SF1">
    <property type="entry name" value="CYTOPLASMIC PROTEIN"/>
    <property type="match status" value="1"/>
</dbReference>
<protein>
    <recommendedName>
        <fullName evidence="4">TraB family protein</fullName>
    </recommendedName>
</protein>
<dbReference type="RefSeq" id="WP_246427168.1">
    <property type="nucleotide sequence ID" value="NZ_JACIJH010000006.1"/>
</dbReference>
<accession>A0A7W9B5T6</accession>
<evidence type="ECO:0000256" key="1">
    <source>
        <dbReference type="SAM" id="SignalP"/>
    </source>
</evidence>
<dbReference type="InterPro" id="IPR047111">
    <property type="entry name" value="YbaP-like"/>
</dbReference>
<comment type="caution">
    <text evidence="2">The sequence shown here is derived from an EMBL/GenBank/DDBJ whole genome shotgun (WGS) entry which is preliminary data.</text>
</comment>
<evidence type="ECO:0000313" key="3">
    <source>
        <dbReference type="Proteomes" id="UP000537161"/>
    </source>
</evidence>
<dbReference type="CDD" id="cd14789">
    <property type="entry name" value="Tiki"/>
    <property type="match status" value="1"/>
</dbReference>
<keyword evidence="3" id="KW-1185">Reference proteome</keyword>
<sequence>MRNRGRRVAAALLACLLAACSPPAVTFDATPAMWLAEDGDTRIYLLGTMHALPENTDWNRGRIAAAAAASDELVMELSPAELSAASEEFQRLAPREAPLAIDRRLPPAALAGYRALEASGSAFPADALDDWAVMVLIGQRVARNAALSPDNGVEAVLMQRFAEAGKPIAGLETARSQLMLFETLDPRTQRALLTRAAERAGDAVAEVHVLADAWSRGDVAALEREINEDVDAVPAARAAIITGRNRAWAAWIAKRMERPGTLLVAVGAGHLVGADGVPALLEAQGVTVRRVQ</sequence>